<keyword evidence="2" id="KW-1185">Reference proteome</keyword>
<proteinExistence type="predicted"/>
<evidence type="ECO:0000313" key="2">
    <source>
        <dbReference type="Proteomes" id="UP001227268"/>
    </source>
</evidence>
<gene>
    <name evidence="1" type="ORF">QFC21_006712</name>
</gene>
<dbReference type="EMBL" id="JASBWT010000036">
    <property type="protein sequence ID" value="KAJ9092648.1"/>
    <property type="molecule type" value="Genomic_DNA"/>
</dbReference>
<protein>
    <submittedName>
        <fullName evidence="1">Uncharacterized protein</fullName>
    </submittedName>
</protein>
<sequence length="193" mass="21514">MPNNHYSPIQQQGNTPHTYQDPYQSIPLAQLPPTMFNKNKDPVVIEQSTTAMDEEEEEMLRKGMMDWNAMKKKAFWFNRDMISAFALALHLAVIVALMAFFHTNIIHWLTPAANKFRALKGGWVIPIAIIFVLIVLILVGVVWGLGEGFGIAAAGTILLINKQTRRSNVGAAYAVVLRGYYVMAACSSAGYRD</sequence>
<name>A0ACC2UZX9_9TREE</name>
<dbReference type="Proteomes" id="UP001227268">
    <property type="component" value="Unassembled WGS sequence"/>
</dbReference>
<reference evidence="1" key="1">
    <citation type="submission" date="2023-04" db="EMBL/GenBank/DDBJ databases">
        <title>Draft Genome sequencing of Naganishia species isolated from polar environments using Oxford Nanopore Technology.</title>
        <authorList>
            <person name="Leo P."/>
            <person name="Venkateswaran K."/>
        </authorList>
    </citation>
    <scope>NUCLEOTIDE SEQUENCE</scope>
    <source>
        <strain evidence="1">MNA-CCFEE 5423</strain>
    </source>
</reference>
<organism evidence="1 2">
    <name type="scientific">Naganishia friedmannii</name>
    <dbReference type="NCBI Taxonomy" id="89922"/>
    <lineage>
        <taxon>Eukaryota</taxon>
        <taxon>Fungi</taxon>
        <taxon>Dikarya</taxon>
        <taxon>Basidiomycota</taxon>
        <taxon>Agaricomycotina</taxon>
        <taxon>Tremellomycetes</taxon>
        <taxon>Filobasidiales</taxon>
        <taxon>Filobasidiaceae</taxon>
        <taxon>Naganishia</taxon>
    </lineage>
</organism>
<evidence type="ECO:0000313" key="1">
    <source>
        <dbReference type="EMBL" id="KAJ9092648.1"/>
    </source>
</evidence>
<accession>A0ACC2UZX9</accession>
<comment type="caution">
    <text evidence="1">The sequence shown here is derived from an EMBL/GenBank/DDBJ whole genome shotgun (WGS) entry which is preliminary data.</text>
</comment>